<accession>A0ABQ5V5L6</accession>
<dbReference type="RefSeq" id="WP_284387614.1">
    <property type="nucleotide sequence ID" value="NZ_BSNK01000001.1"/>
</dbReference>
<dbReference type="EMBL" id="BSNK01000001">
    <property type="protein sequence ID" value="GLQ22833.1"/>
    <property type="molecule type" value="Genomic_DNA"/>
</dbReference>
<dbReference type="Pfam" id="PF01425">
    <property type="entry name" value="Amidase"/>
    <property type="match status" value="2"/>
</dbReference>
<dbReference type="InterPro" id="IPR036928">
    <property type="entry name" value="AS_sf"/>
</dbReference>
<keyword evidence="3" id="KW-1185">Reference proteome</keyword>
<organism evidence="2 3">
    <name type="scientific">Algimonas ampicilliniresistens</name>
    <dbReference type="NCBI Taxonomy" id="1298735"/>
    <lineage>
        <taxon>Bacteria</taxon>
        <taxon>Pseudomonadati</taxon>
        <taxon>Pseudomonadota</taxon>
        <taxon>Alphaproteobacteria</taxon>
        <taxon>Maricaulales</taxon>
        <taxon>Robiginitomaculaceae</taxon>
        <taxon>Algimonas</taxon>
    </lineage>
</organism>
<dbReference type="Gene3D" id="3.90.1300.10">
    <property type="entry name" value="Amidase signature (AS) domain"/>
    <property type="match status" value="2"/>
</dbReference>
<name>A0ABQ5V5L6_9PROT</name>
<comment type="caution">
    <text evidence="2">The sequence shown here is derived from an EMBL/GenBank/DDBJ whole genome shotgun (WGS) entry which is preliminary data.</text>
</comment>
<dbReference type="InterPro" id="IPR000120">
    <property type="entry name" value="Amidase"/>
</dbReference>
<gene>
    <name evidence="2" type="ORF">GCM10007853_07070</name>
</gene>
<proteinExistence type="predicted"/>
<reference evidence="2" key="2">
    <citation type="submission" date="2023-01" db="EMBL/GenBank/DDBJ databases">
        <title>Draft genome sequence of Algimonas ampicilliniresistens strain NBRC 108219.</title>
        <authorList>
            <person name="Sun Q."/>
            <person name="Mori K."/>
        </authorList>
    </citation>
    <scope>NUCLEOTIDE SEQUENCE</scope>
    <source>
        <strain evidence="2">NBRC 108219</strain>
    </source>
</reference>
<sequence length="407" mass="43679">MTERLTAQSRLEACYEAMKAENDRINAVIDAFNDLAIPEMADSDMRAEDGQSLSPIDGLPIGVKANIAVEGKFWHAGIKAYVSRKADEDALVVQRLKAAGALLVGTLNMEEGALGAQTDNPWFGKTINPLKDGYTPGGSSGGSSAAVAAGFVEAALGTDTMGSVRIPSAYCGLWGFKPSHSNEMLQGVVPLSQTLDTVGVHAATLETCVQVMEVIADADLSGGVPGKIYALDWGDSVECESFIVEEFDIISKGYAKTDLSPYAYGQSRRAGLILSEVEGYDAHESRLKNKPDGFSDFFRSMLEYGRDLPQDRIDAAYAHIRALRAAELPDFILMPTAPQTAFKFGDPVPANQADFTAFANLADRPAIAFPLGRDRRGLPASAQLVGPRGREADLIATVKQFFRTMGR</sequence>
<dbReference type="InterPro" id="IPR023631">
    <property type="entry name" value="Amidase_dom"/>
</dbReference>
<dbReference type="PANTHER" id="PTHR11895:SF152">
    <property type="entry name" value="GLUTAMYL-TRNA(GLN) AMIDOTRANSFERASE, SUBUNIT A (AFU_ORTHOLOGUE AFUA_7G06800)"/>
    <property type="match status" value="1"/>
</dbReference>
<dbReference type="PANTHER" id="PTHR11895">
    <property type="entry name" value="TRANSAMIDASE"/>
    <property type="match status" value="1"/>
</dbReference>
<evidence type="ECO:0000313" key="2">
    <source>
        <dbReference type="EMBL" id="GLQ22833.1"/>
    </source>
</evidence>
<reference evidence="2" key="1">
    <citation type="journal article" date="2014" name="Int. J. Syst. Evol. Microbiol.">
        <title>Complete genome of a new Firmicutes species belonging to the dominant human colonic microbiota ('Ruminococcus bicirculans') reveals two chromosomes and a selective capacity to utilize plant glucans.</title>
        <authorList>
            <consortium name="NISC Comparative Sequencing Program"/>
            <person name="Wegmann U."/>
            <person name="Louis P."/>
            <person name="Goesmann A."/>
            <person name="Henrissat B."/>
            <person name="Duncan S.H."/>
            <person name="Flint H.J."/>
        </authorList>
    </citation>
    <scope>NUCLEOTIDE SEQUENCE</scope>
    <source>
        <strain evidence="2">NBRC 108219</strain>
    </source>
</reference>
<feature type="domain" description="Amidase" evidence="1">
    <location>
        <begin position="322"/>
        <end position="394"/>
    </location>
</feature>
<protein>
    <submittedName>
        <fullName evidence="2">Glutamyl-tRNA(Gln) amidotransferase</fullName>
    </submittedName>
</protein>
<dbReference type="Proteomes" id="UP001161391">
    <property type="component" value="Unassembled WGS sequence"/>
</dbReference>
<evidence type="ECO:0000313" key="3">
    <source>
        <dbReference type="Proteomes" id="UP001161391"/>
    </source>
</evidence>
<feature type="domain" description="Amidase" evidence="1">
    <location>
        <begin position="11"/>
        <end position="219"/>
    </location>
</feature>
<dbReference type="SUPFAM" id="SSF75304">
    <property type="entry name" value="Amidase signature (AS) enzymes"/>
    <property type="match status" value="1"/>
</dbReference>
<evidence type="ECO:0000259" key="1">
    <source>
        <dbReference type="Pfam" id="PF01425"/>
    </source>
</evidence>